<comment type="caution">
    <text evidence="2">The sequence shown here is derived from an EMBL/GenBank/DDBJ whole genome shotgun (WGS) entry which is preliminary data.</text>
</comment>
<organism evidence="2 3">
    <name type="scientific">Stentor coeruleus</name>
    <dbReference type="NCBI Taxonomy" id="5963"/>
    <lineage>
        <taxon>Eukaryota</taxon>
        <taxon>Sar</taxon>
        <taxon>Alveolata</taxon>
        <taxon>Ciliophora</taxon>
        <taxon>Postciliodesmatophora</taxon>
        <taxon>Heterotrichea</taxon>
        <taxon>Heterotrichida</taxon>
        <taxon>Stentoridae</taxon>
        <taxon>Stentor</taxon>
    </lineage>
</organism>
<sequence length="449" mass="52117">MSSDDEDSGMRDIDAFEKKLKHHRGTILEESGSSSDEQIQEAPFSAYSNDNVKLQTKVKLLVQQVVDKEKEIDSLRSVLGYAKPEPEEYEYGGDFRDQKLMELAKKVRTLQVALESEKNRAARAMEEVNRLREDAMKKENTKGWSKNAVKEDASERKIQGLEKSLQELQAKHMSTKADLKKAKNLLKREVGEFENLDALSKNETWKGRAQQIELLKSRINDLKRQIGKKTEEPPMTAQNTIRVEGTADERRKEILGLQEQLNKTKEELDKHKKKSQGYSSRLVALEKENKEIRETHKVQIKTLLDKTENDDKFIAELKNEIERLRKSKGYARLEPISNNNKEAAELKWQIANLHQTLHQMQQELDEKNKIIEMFKNVGEEDDMQNEVEYKQKIQNLEGEIKRLKDTEKKSANSEDAKLIKDLSSQNARLRNKVNELTEELGKYRKPKEN</sequence>
<reference evidence="2 3" key="1">
    <citation type="submission" date="2016-11" db="EMBL/GenBank/DDBJ databases">
        <title>The macronuclear genome of Stentor coeruleus: a giant cell with tiny introns.</title>
        <authorList>
            <person name="Slabodnick M."/>
            <person name="Ruby J.G."/>
            <person name="Reiff S.B."/>
            <person name="Swart E.C."/>
            <person name="Gosai S."/>
            <person name="Prabakaran S."/>
            <person name="Witkowska E."/>
            <person name="Larue G.E."/>
            <person name="Fisher S."/>
            <person name="Freeman R.M."/>
            <person name="Gunawardena J."/>
            <person name="Chu W."/>
            <person name="Stover N.A."/>
            <person name="Gregory B.D."/>
            <person name="Nowacki M."/>
            <person name="Derisi J."/>
            <person name="Roy S.W."/>
            <person name="Marshall W.F."/>
            <person name="Sood P."/>
        </authorList>
    </citation>
    <scope>NUCLEOTIDE SEQUENCE [LARGE SCALE GENOMIC DNA]</scope>
    <source>
        <strain evidence="2">WM001</strain>
    </source>
</reference>
<dbReference type="InterPro" id="IPR038929">
    <property type="entry name" value="CCDC13"/>
</dbReference>
<feature type="region of interest" description="Disordered" evidence="1">
    <location>
        <begin position="132"/>
        <end position="156"/>
    </location>
</feature>
<dbReference type="Proteomes" id="UP000187209">
    <property type="component" value="Unassembled WGS sequence"/>
</dbReference>
<evidence type="ECO:0000313" key="2">
    <source>
        <dbReference type="EMBL" id="OMJ70008.1"/>
    </source>
</evidence>
<dbReference type="OrthoDB" id="10258312at2759"/>
<name>A0A1R2AZS2_9CILI</name>
<protein>
    <submittedName>
        <fullName evidence="2">Uncharacterized protein</fullName>
    </submittedName>
</protein>
<dbReference type="AlphaFoldDB" id="A0A1R2AZS2"/>
<evidence type="ECO:0000313" key="3">
    <source>
        <dbReference type="Proteomes" id="UP000187209"/>
    </source>
</evidence>
<evidence type="ECO:0000256" key="1">
    <source>
        <dbReference type="SAM" id="MobiDB-lite"/>
    </source>
</evidence>
<feature type="compositionally biased region" description="Basic and acidic residues" evidence="1">
    <location>
        <begin position="132"/>
        <end position="141"/>
    </location>
</feature>
<dbReference type="PANTHER" id="PTHR31935">
    <property type="entry name" value="COILED-COIL DOMAIN-CONTAINING PROTEIN 13"/>
    <property type="match status" value="1"/>
</dbReference>
<dbReference type="EMBL" id="MPUH01001134">
    <property type="protein sequence ID" value="OMJ70008.1"/>
    <property type="molecule type" value="Genomic_DNA"/>
</dbReference>
<dbReference type="PANTHER" id="PTHR31935:SF1">
    <property type="entry name" value="COILED-COIL DOMAIN-CONTAINING PROTEIN 13"/>
    <property type="match status" value="1"/>
</dbReference>
<keyword evidence="3" id="KW-1185">Reference proteome</keyword>
<gene>
    <name evidence="2" type="ORF">SteCoe_32117</name>
</gene>
<proteinExistence type="predicted"/>
<accession>A0A1R2AZS2</accession>